<organism evidence="9 10">
    <name type="scientific">Desulfacinum infernum DSM 9756</name>
    <dbReference type="NCBI Taxonomy" id="1121391"/>
    <lineage>
        <taxon>Bacteria</taxon>
        <taxon>Pseudomonadati</taxon>
        <taxon>Thermodesulfobacteriota</taxon>
        <taxon>Syntrophobacteria</taxon>
        <taxon>Syntrophobacterales</taxon>
        <taxon>Syntrophobacteraceae</taxon>
        <taxon>Desulfacinum</taxon>
    </lineage>
</organism>
<dbReference type="GO" id="GO:0022625">
    <property type="term" value="C:cytosolic large ribosomal subunit"/>
    <property type="evidence" value="ECO:0007669"/>
    <property type="project" value="TreeGrafter"/>
</dbReference>
<protein>
    <recommendedName>
        <fullName evidence="5">Large ribosomal subunit protein bL25</fullName>
    </recommendedName>
    <alternativeName>
        <fullName evidence="5">General stress protein CTC</fullName>
    </alternativeName>
</protein>
<evidence type="ECO:0000256" key="1">
    <source>
        <dbReference type="ARBA" id="ARBA00022730"/>
    </source>
</evidence>
<dbReference type="STRING" id="1121391.SAMN02745206_01230"/>
<dbReference type="PANTHER" id="PTHR33284:SF1">
    <property type="entry name" value="RIBOSOMAL PROTEIN L25_GLN-TRNA SYNTHETASE, ANTI-CODON-BINDING DOMAIN-CONTAINING PROTEIN"/>
    <property type="match status" value="1"/>
</dbReference>
<dbReference type="GO" id="GO:0008097">
    <property type="term" value="F:5S rRNA binding"/>
    <property type="evidence" value="ECO:0007669"/>
    <property type="project" value="InterPro"/>
</dbReference>
<dbReference type="GO" id="GO:0003735">
    <property type="term" value="F:structural constituent of ribosome"/>
    <property type="evidence" value="ECO:0007669"/>
    <property type="project" value="InterPro"/>
</dbReference>
<dbReference type="SUPFAM" id="SSF50715">
    <property type="entry name" value="Ribosomal protein L25-like"/>
    <property type="match status" value="1"/>
</dbReference>
<dbReference type="PANTHER" id="PTHR33284">
    <property type="entry name" value="RIBOSOMAL PROTEIN L25/GLN-TRNA SYNTHETASE, ANTI-CODON-BINDING DOMAIN-CONTAINING PROTEIN"/>
    <property type="match status" value="1"/>
</dbReference>
<dbReference type="OrthoDB" id="9786489at2"/>
<keyword evidence="10" id="KW-1185">Reference proteome</keyword>
<feature type="domain" description="Large ribosomal subunit protein bL25 L25" evidence="7">
    <location>
        <begin position="5"/>
        <end position="96"/>
    </location>
</feature>
<keyword evidence="3 5" id="KW-0689">Ribosomal protein</keyword>
<dbReference type="InterPro" id="IPR011035">
    <property type="entry name" value="Ribosomal_bL25/Gln-tRNA_synth"/>
</dbReference>
<proteinExistence type="inferred from homology"/>
<feature type="region of interest" description="Disordered" evidence="6">
    <location>
        <begin position="192"/>
        <end position="213"/>
    </location>
</feature>
<dbReference type="EMBL" id="FQVB01000010">
    <property type="protein sequence ID" value="SHF03783.1"/>
    <property type="molecule type" value="Genomic_DNA"/>
</dbReference>
<evidence type="ECO:0000259" key="7">
    <source>
        <dbReference type="Pfam" id="PF01386"/>
    </source>
</evidence>
<evidence type="ECO:0000256" key="4">
    <source>
        <dbReference type="ARBA" id="ARBA00023274"/>
    </source>
</evidence>
<dbReference type="HAMAP" id="MF_01334">
    <property type="entry name" value="Ribosomal_bL25_CTC"/>
    <property type="match status" value="1"/>
</dbReference>
<gene>
    <name evidence="5" type="primary">rplY</name>
    <name evidence="5" type="synonym">ctc</name>
    <name evidence="9" type="ORF">SAMN02745206_01230</name>
</gene>
<comment type="function">
    <text evidence="5">This is one of the proteins that binds to the 5S RNA in the ribosome where it forms part of the central protuberance.</text>
</comment>
<evidence type="ECO:0000313" key="9">
    <source>
        <dbReference type="EMBL" id="SHF03783.1"/>
    </source>
</evidence>
<comment type="subunit">
    <text evidence="5">Part of the 50S ribosomal subunit; part of the 5S rRNA/L5/L18/L25 subcomplex. Contacts the 5S rRNA. Binds to the 5S rRNA independently of L5 and L18.</text>
</comment>
<evidence type="ECO:0000313" key="10">
    <source>
        <dbReference type="Proteomes" id="UP000184076"/>
    </source>
</evidence>
<dbReference type="AlphaFoldDB" id="A0A1M4YDW2"/>
<keyword evidence="2 5" id="KW-0694">RNA-binding</keyword>
<dbReference type="Proteomes" id="UP000184076">
    <property type="component" value="Unassembled WGS sequence"/>
</dbReference>
<dbReference type="Gene3D" id="2.40.240.10">
    <property type="entry name" value="Ribosomal Protein L25, Chain P"/>
    <property type="match status" value="1"/>
</dbReference>
<sequence>MTLELTAKVRTETGKGPARRLRQQNWIPAVCYGPKTEPLALSVPENLLASCLRDMGEESRLIPLVVDHGEKKERKQVMIRDLQRHPYKRKVVHVDFHEVPLDEPIAVDVPLELTGEPVGLEKGGILNQIRHTLSIRCLPTEIPEKLTLDVSGLDVGESIHVSDLAGKYPFELLDEGRYTVVTVAAPAVEVTEEAAEEAAEEESTEGGEEVTEA</sequence>
<dbReference type="InterPro" id="IPR037121">
    <property type="entry name" value="Ribosomal_bL25_C"/>
</dbReference>
<name>A0A1M4YDW2_9BACT</name>
<keyword evidence="1 5" id="KW-0699">rRNA-binding</keyword>
<keyword evidence="4 5" id="KW-0687">Ribonucleoprotein</keyword>
<dbReference type="Pfam" id="PF14693">
    <property type="entry name" value="Ribosomal_TL5_C"/>
    <property type="match status" value="1"/>
</dbReference>
<evidence type="ECO:0000256" key="3">
    <source>
        <dbReference type="ARBA" id="ARBA00022980"/>
    </source>
</evidence>
<dbReference type="InterPro" id="IPR020930">
    <property type="entry name" value="Ribosomal_uL5_bac-type"/>
</dbReference>
<reference evidence="10" key="1">
    <citation type="submission" date="2016-11" db="EMBL/GenBank/DDBJ databases">
        <authorList>
            <person name="Varghese N."/>
            <person name="Submissions S."/>
        </authorList>
    </citation>
    <scope>NUCLEOTIDE SEQUENCE [LARGE SCALE GENOMIC DNA]</scope>
    <source>
        <strain evidence="10">DSM 9756</strain>
    </source>
</reference>
<dbReference type="NCBIfam" id="NF004139">
    <property type="entry name" value="PRK05618.4-2"/>
    <property type="match status" value="1"/>
</dbReference>
<comment type="similarity">
    <text evidence="5">Belongs to the bacterial ribosomal protein bL25 family. CTC subfamily.</text>
</comment>
<dbReference type="Pfam" id="PF01386">
    <property type="entry name" value="Ribosomal_L25p"/>
    <property type="match status" value="1"/>
</dbReference>
<evidence type="ECO:0000256" key="5">
    <source>
        <dbReference type="HAMAP-Rule" id="MF_01334"/>
    </source>
</evidence>
<dbReference type="InterPro" id="IPR020057">
    <property type="entry name" value="Ribosomal_bL25_b-dom"/>
</dbReference>
<evidence type="ECO:0000256" key="6">
    <source>
        <dbReference type="SAM" id="MobiDB-lite"/>
    </source>
</evidence>
<evidence type="ECO:0000259" key="8">
    <source>
        <dbReference type="Pfam" id="PF14693"/>
    </source>
</evidence>
<dbReference type="GO" id="GO:0006412">
    <property type="term" value="P:translation"/>
    <property type="evidence" value="ECO:0007669"/>
    <property type="project" value="UniProtKB-UniRule"/>
</dbReference>
<dbReference type="RefSeq" id="WP_073037966.1">
    <property type="nucleotide sequence ID" value="NZ_FQVB01000010.1"/>
</dbReference>
<feature type="domain" description="Large ribosomal subunit protein bL25 beta" evidence="8">
    <location>
        <begin position="105"/>
        <end position="186"/>
    </location>
</feature>
<evidence type="ECO:0000256" key="2">
    <source>
        <dbReference type="ARBA" id="ARBA00022884"/>
    </source>
</evidence>
<dbReference type="NCBIfam" id="NF004612">
    <property type="entry name" value="PRK05943.1"/>
    <property type="match status" value="1"/>
</dbReference>
<dbReference type="CDD" id="cd00495">
    <property type="entry name" value="Ribosomal_L25_TL5_CTC"/>
    <property type="match status" value="1"/>
</dbReference>
<dbReference type="InterPro" id="IPR001021">
    <property type="entry name" value="Ribosomal_bL25_long"/>
</dbReference>
<dbReference type="InterPro" id="IPR020056">
    <property type="entry name" value="Rbsml_bL25/Gln-tRNA_synth_N"/>
</dbReference>
<dbReference type="Gene3D" id="2.170.120.20">
    <property type="entry name" value="Ribosomal protein L25, beta domain"/>
    <property type="match status" value="1"/>
</dbReference>
<dbReference type="InterPro" id="IPR029751">
    <property type="entry name" value="Ribosomal_L25_dom"/>
</dbReference>
<accession>A0A1M4YDW2</accession>
<dbReference type="NCBIfam" id="TIGR00731">
    <property type="entry name" value="bL25_bact_ctc"/>
    <property type="match status" value="1"/>
</dbReference>